<keyword evidence="2" id="KW-1185">Reference proteome</keyword>
<proteinExistence type="predicted"/>
<accession>A0ABY1CD93</accession>
<gene>
    <name evidence="1" type="ORF">SAMN02745906_3322</name>
</gene>
<dbReference type="Proteomes" id="UP000198970">
    <property type="component" value="Chromosome I"/>
</dbReference>
<evidence type="ECO:0000313" key="1">
    <source>
        <dbReference type="EMBL" id="SET95021.1"/>
    </source>
</evidence>
<organism evidence="1 2">
    <name type="scientific">Lacrimispora sphenoides JCM 1415</name>
    <dbReference type="NCBI Taxonomy" id="1297793"/>
    <lineage>
        <taxon>Bacteria</taxon>
        <taxon>Bacillati</taxon>
        <taxon>Bacillota</taxon>
        <taxon>Clostridia</taxon>
        <taxon>Lachnospirales</taxon>
        <taxon>Lachnospiraceae</taxon>
        <taxon>Lacrimispora</taxon>
    </lineage>
</organism>
<name>A0ABY1CD93_9FIRM</name>
<evidence type="ECO:0000313" key="2">
    <source>
        <dbReference type="Proteomes" id="UP000198970"/>
    </source>
</evidence>
<reference evidence="1 2" key="1">
    <citation type="submission" date="2016-10" db="EMBL/GenBank/DDBJ databases">
        <authorList>
            <person name="Varghese N."/>
            <person name="Submissions S."/>
        </authorList>
    </citation>
    <scope>NUCLEOTIDE SEQUENCE [LARGE SCALE GENOMIC DNA]</scope>
    <source>
        <strain evidence="1 2">ATCC 19403</strain>
    </source>
</reference>
<sequence length="31" mass="3980">MREFLSDFVQEMDYYAQYLIKTRSWQSFSYF</sequence>
<protein>
    <submittedName>
        <fullName evidence="1">Uncharacterized protein</fullName>
    </submittedName>
</protein>
<dbReference type="EMBL" id="LT630003">
    <property type="protein sequence ID" value="SET95021.1"/>
    <property type="molecule type" value="Genomic_DNA"/>
</dbReference>